<gene>
    <name evidence="8" type="ORF">RCL2_003027000</name>
</gene>
<evidence type="ECO:0000259" key="7">
    <source>
        <dbReference type="PROSITE" id="PS50922"/>
    </source>
</evidence>
<evidence type="ECO:0000256" key="2">
    <source>
        <dbReference type="ARBA" id="ARBA00022692"/>
    </source>
</evidence>
<proteinExistence type="predicted"/>
<feature type="transmembrane region" description="Helical" evidence="6">
    <location>
        <begin position="177"/>
        <end position="199"/>
    </location>
</feature>
<keyword evidence="3 6" id="KW-1133">Transmembrane helix</keyword>
<feature type="transmembrane region" description="Helical" evidence="6">
    <location>
        <begin position="113"/>
        <end position="134"/>
    </location>
</feature>
<dbReference type="GO" id="GO:0055091">
    <property type="term" value="P:phospholipid homeostasis"/>
    <property type="evidence" value="ECO:0007669"/>
    <property type="project" value="TreeGrafter"/>
</dbReference>
<evidence type="ECO:0000256" key="1">
    <source>
        <dbReference type="ARBA" id="ARBA00004141"/>
    </source>
</evidence>
<dbReference type="PROSITE" id="PS50922">
    <property type="entry name" value="TLC"/>
    <property type="match status" value="1"/>
</dbReference>
<dbReference type="OrthoDB" id="10266980at2759"/>
<dbReference type="InterPro" id="IPR050846">
    <property type="entry name" value="TLCD"/>
</dbReference>
<accession>A0A8H3R8T8</accession>
<keyword evidence="2 5" id="KW-0812">Transmembrane</keyword>
<dbReference type="SMART" id="SM00724">
    <property type="entry name" value="TLC"/>
    <property type="match status" value="1"/>
</dbReference>
<dbReference type="PANTHER" id="PTHR13439">
    <property type="entry name" value="CT120 PROTEIN"/>
    <property type="match status" value="1"/>
</dbReference>
<evidence type="ECO:0000256" key="6">
    <source>
        <dbReference type="SAM" id="Phobius"/>
    </source>
</evidence>
<evidence type="ECO:0000313" key="8">
    <source>
        <dbReference type="EMBL" id="GET03970.1"/>
    </source>
</evidence>
<dbReference type="GO" id="GO:0071709">
    <property type="term" value="P:membrane assembly"/>
    <property type="evidence" value="ECO:0007669"/>
    <property type="project" value="TreeGrafter"/>
</dbReference>
<dbReference type="PANTHER" id="PTHR13439:SF4">
    <property type="entry name" value="TLC DOMAIN-CONTAINING PROTEIN"/>
    <property type="match status" value="1"/>
</dbReference>
<reference evidence="8" key="1">
    <citation type="submission" date="2019-10" db="EMBL/GenBank/DDBJ databases">
        <title>Conservation and host-specific expression of non-tandemly repeated heterogenous ribosome RNA gene in arbuscular mycorrhizal fungi.</title>
        <authorList>
            <person name="Maeda T."/>
            <person name="Kobayashi Y."/>
            <person name="Nakagawa T."/>
            <person name="Ezawa T."/>
            <person name="Yamaguchi K."/>
            <person name="Bino T."/>
            <person name="Nishimoto Y."/>
            <person name="Shigenobu S."/>
            <person name="Kawaguchi M."/>
        </authorList>
    </citation>
    <scope>NUCLEOTIDE SEQUENCE</scope>
    <source>
        <strain evidence="8">HR1</strain>
    </source>
</reference>
<feature type="domain" description="TLC" evidence="7">
    <location>
        <begin position="46"/>
        <end position="249"/>
    </location>
</feature>
<dbReference type="GO" id="GO:0007009">
    <property type="term" value="P:plasma membrane organization"/>
    <property type="evidence" value="ECO:0007669"/>
    <property type="project" value="TreeGrafter"/>
</dbReference>
<evidence type="ECO:0000256" key="3">
    <source>
        <dbReference type="ARBA" id="ARBA00022989"/>
    </source>
</evidence>
<protein>
    <submittedName>
        <fullName evidence="8">TLC domain-containing protein 2-like</fullName>
    </submittedName>
</protein>
<feature type="transmembrane region" description="Helical" evidence="6">
    <location>
        <begin position="55"/>
        <end position="76"/>
    </location>
</feature>
<comment type="subcellular location">
    <subcellularLocation>
        <location evidence="1">Membrane</location>
        <topology evidence="1">Multi-pass membrane protein</topology>
    </subcellularLocation>
</comment>
<feature type="transmembrane region" description="Helical" evidence="6">
    <location>
        <begin position="12"/>
        <end position="34"/>
    </location>
</feature>
<name>A0A8H3R8T8_9GLOM</name>
<feature type="transmembrane region" description="Helical" evidence="6">
    <location>
        <begin position="82"/>
        <end position="101"/>
    </location>
</feature>
<dbReference type="Pfam" id="PF03798">
    <property type="entry name" value="TRAM_LAG1_CLN8"/>
    <property type="match status" value="1"/>
</dbReference>
<feature type="transmembrane region" description="Helical" evidence="6">
    <location>
        <begin position="211"/>
        <end position="236"/>
    </location>
</feature>
<dbReference type="AlphaFoldDB" id="A0A8H3R8T8"/>
<evidence type="ECO:0000256" key="5">
    <source>
        <dbReference type="PROSITE-ProRule" id="PRU00205"/>
    </source>
</evidence>
<organism evidence="8 9">
    <name type="scientific">Rhizophagus clarus</name>
    <dbReference type="NCBI Taxonomy" id="94130"/>
    <lineage>
        <taxon>Eukaryota</taxon>
        <taxon>Fungi</taxon>
        <taxon>Fungi incertae sedis</taxon>
        <taxon>Mucoromycota</taxon>
        <taxon>Glomeromycotina</taxon>
        <taxon>Glomeromycetes</taxon>
        <taxon>Glomerales</taxon>
        <taxon>Glomeraceae</taxon>
        <taxon>Rhizophagus</taxon>
    </lineage>
</organism>
<dbReference type="GO" id="GO:0005886">
    <property type="term" value="C:plasma membrane"/>
    <property type="evidence" value="ECO:0007669"/>
    <property type="project" value="TreeGrafter"/>
</dbReference>
<dbReference type="InterPro" id="IPR006634">
    <property type="entry name" value="TLC-dom"/>
</dbReference>
<evidence type="ECO:0000313" key="9">
    <source>
        <dbReference type="Proteomes" id="UP000615446"/>
    </source>
</evidence>
<sequence length="270" mass="31961">MENCTNNTNDSIRIIGYSFVGFTLLNYVSSICVASLKVFYRKLDKRKKALWDNTFVSYIHAWICSVITPICFYYYPNAWHDMIYADVSLCRFQIALSIGYFCADLFDFWIKNIFMDSPGIWLHHIVVITTFVLSVVTCKFSPYLTATLLVEISNVFLHQRKLYLISFKTKFTPFYQFNSLLLFLTFVFVRFTVHGYLIIRVWREYKLFVHIAYWRIAFLGMIAMNVLNLQLFMQLWSADWSKMFKKKSSSVIAKDFRKSSSTKVHKKMNL</sequence>
<evidence type="ECO:0000256" key="4">
    <source>
        <dbReference type="ARBA" id="ARBA00023136"/>
    </source>
</evidence>
<comment type="caution">
    <text evidence="8">The sequence shown here is derived from an EMBL/GenBank/DDBJ whole genome shotgun (WGS) entry which is preliminary data.</text>
</comment>
<keyword evidence="4 5" id="KW-0472">Membrane</keyword>
<dbReference type="Proteomes" id="UP000615446">
    <property type="component" value="Unassembled WGS sequence"/>
</dbReference>
<dbReference type="EMBL" id="BLAL01000338">
    <property type="protein sequence ID" value="GET03970.1"/>
    <property type="molecule type" value="Genomic_DNA"/>
</dbReference>
<dbReference type="GO" id="GO:0097035">
    <property type="term" value="P:regulation of membrane lipid distribution"/>
    <property type="evidence" value="ECO:0007669"/>
    <property type="project" value="TreeGrafter"/>
</dbReference>